<organism evidence="2 3">
    <name type="scientific">Apodospora peruviana</name>
    <dbReference type="NCBI Taxonomy" id="516989"/>
    <lineage>
        <taxon>Eukaryota</taxon>
        <taxon>Fungi</taxon>
        <taxon>Dikarya</taxon>
        <taxon>Ascomycota</taxon>
        <taxon>Pezizomycotina</taxon>
        <taxon>Sordariomycetes</taxon>
        <taxon>Sordariomycetidae</taxon>
        <taxon>Sordariales</taxon>
        <taxon>Lasiosphaeriaceae</taxon>
        <taxon>Apodospora</taxon>
    </lineage>
</organism>
<reference evidence="2" key="1">
    <citation type="journal article" date="2023" name="Mol. Phylogenet. Evol.">
        <title>Genome-scale phylogeny and comparative genomics of the fungal order Sordariales.</title>
        <authorList>
            <person name="Hensen N."/>
            <person name="Bonometti L."/>
            <person name="Westerberg I."/>
            <person name="Brannstrom I.O."/>
            <person name="Guillou S."/>
            <person name="Cros-Aarteil S."/>
            <person name="Calhoun S."/>
            <person name="Haridas S."/>
            <person name="Kuo A."/>
            <person name="Mondo S."/>
            <person name="Pangilinan J."/>
            <person name="Riley R."/>
            <person name="LaButti K."/>
            <person name="Andreopoulos B."/>
            <person name="Lipzen A."/>
            <person name="Chen C."/>
            <person name="Yan M."/>
            <person name="Daum C."/>
            <person name="Ng V."/>
            <person name="Clum A."/>
            <person name="Steindorff A."/>
            <person name="Ohm R.A."/>
            <person name="Martin F."/>
            <person name="Silar P."/>
            <person name="Natvig D.O."/>
            <person name="Lalanne C."/>
            <person name="Gautier V."/>
            <person name="Ament-Velasquez S.L."/>
            <person name="Kruys A."/>
            <person name="Hutchinson M.I."/>
            <person name="Powell A.J."/>
            <person name="Barry K."/>
            <person name="Miller A.N."/>
            <person name="Grigoriev I.V."/>
            <person name="Debuchy R."/>
            <person name="Gladieux P."/>
            <person name="Hiltunen Thoren M."/>
            <person name="Johannesson H."/>
        </authorList>
    </citation>
    <scope>NUCLEOTIDE SEQUENCE</scope>
    <source>
        <strain evidence="2">CBS 118394</strain>
    </source>
</reference>
<dbReference type="PROSITE" id="PS51257">
    <property type="entry name" value="PROKAR_LIPOPROTEIN"/>
    <property type="match status" value="1"/>
</dbReference>
<gene>
    <name evidence="2" type="ORF">B0H66DRAFT_15991</name>
</gene>
<evidence type="ECO:0000256" key="1">
    <source>
        <dbReference type="SAM" id="Phobius"/>
    </source>
</evidence>
<protein>
    <submittedName>
        <fullName evidence="2">Uncharacterized protein</fullName>
    </submittedName>
</protein>
<keyword evidence="1" id="KW-0472">Membrane</keyword>
<sequence length="195" mass="21684">MPKRHLRVPMLHLPSASSCNCASSSSMACLVETQVQLLDRARRKWFPWIAGFFTYILPLTQTSVNLLAKITLRTLRVVEARVPLRLWPGASRTYRAVLVASERRLRGSQSQGKRFVNPVDVLGLENFGKPPLYGILVQRIRVYAINLYAVVPRLPGRVDVCALPPLQHSKFVICNSGDPNGFSVGYVSKLTTPGA</sequence>
<comment type="caution">
    <text evidence="2">The sequence shown here is derived from an EMBL/GenBank/DDBJ whole genome shotgun (WGS) entry which is preliminary data.</text>
</comment>
<dbReference type="Proteomes" id="UP001283341">
    <property type="component" value="Unassembled WGS sequence"/>
</dbReference>
<name>A0AAE0IQD1_9PEZI</name>
<evidence type="ECO:0000313" key="2">
    <source>
        <dbReference type="EMBL" id="KAK3329204.1"/>
    </source>
</evidence>
<feature type="transmembrane region" description="Helical" evidence="1">
    <location>
        <begin position="45"/>
        <end position="68"/>
    </location>
</feature>
<keyword evidence="3" id="KW-1185">Reference proteome</keyword>
<keyword evidence="1" id="KW-1133">Transmembrane helix</keyword>
<reference evidence="2" key="2">
    <citation type="submission" date="2023-06" db="EMBL/GenBank/DDBJ databases">
        <authorList>
            <consortium name="Lawrence Berkeley National Laboratory"/>
            <person name="Haridas S."/>
            <person name="Hensen N."/>
            <person name="Bonometti L."/>
            <person name="Westerberg I."/>
            <person name="Brannstrom I.O."/>
            <person name="Guillou S."/>
            <person name="Cros-Aarteil S."/>
            <person name="Calhoun S."/>
            <person name="Kuo A."/>
            <person name="Mondo S."/>
            <person name="Pangilinan J."/>
            <person name="Riley R."/>
            <person name="Labutti K."/>
            <person name="Andreopoulos B."/>
            <person name="Lipzen A."/>
            <person name="Chen C."/>
            <person name="Yanf M."/>
            <person name="Daum C."/>
            <person name="Ng V."/>
            <person name="Clum A."/>
            <person name="Steindorff A."/>
            <person name="Ohm R."/>
            <person name="Martin F."/>
            <person name="Silar P."/>
            <person name="Natvig D."/>
            <person name="Lalanne C."/>
            <person name="Gautier V."/>
            <person name="Ament-Velasquez S.L."/>
            <person name="Kruys A."/>
            <person name="Hutchinson M.I."/>
            <person name="Powell A.J."/>
            <person name="Barry K."/>
            <person name="Miller A.N."/>
            <person name="Grigoriev I.V."/>
            <person name="Debuchy R."/>
            <person name="Gladieux P."/>
            <person name="Thoren M.H."/>
            <person name="Johannesson H."/>
        </authorList>
    </citation>
    <scope>NUCLEOTIDE SEQUENCE</scope>
    <source>
        <strain evidence="2">CBS 118394</strain>
    </source>
</reference>
<evidence type="ECO:0000313" key="3">
    <source>
        <dbReference type="Proteomes" id="UP001283341"/>
    </source>
</evidence>
<dbReference type="AlphaFoldDB" id="A0AAE0IQD1"/>
<dbReference type="EMBL" id="JAUEDM010000001">
    <property type="protein sequence ID" value="KAK3329204.1"/>
    <property type="molecule type" value="Genomic_DNA"/>
</dbReference>
<keyword evidence="1" id="KW-0812">Transmembrane</keyword>
<proteinExistence type="predicted"/>
<accession>A0AAE0IQD1</accession>